<evidence type="ECO:0000313" key="12">
    <source>
        <dbReference type="EMBL" id="KAF2716001.1"/>
    </source>
</evidence>
<dbReference type="GO" id="GO:0003676">
    <property type="term" value="F:nucleic acid binding"/>
    <property type="evidence" value="ECO:0007669"/>
    <property type="project" value="InterPro"/>
</dbReference>
<evidence type="ECO:0000256" key="6">
    <source>
        <dbReference type="ARBA" id="ARBA00022801"/>
    </source>
</evidence>
<evidence type="ECO:0000256" key="3">
    <source>
        <dbReference type="ARBA" id="ARBA00016937"/>
    </source>
</evidence>
<dbReference type="SMART" id="SM00479">
    <property type="entry name" value="EXOIII"/>
    <property type="match status" value="1"/>
</dbReference>
<gene>
    <name evidence="12" type="ORF">K431DRAFT_289777</name>
</gene>
<proteinExistence type="inferred from homology"/>
<dbReference type="InterPro" id="IPR036397">
    <property type="entry name" value="RNaseH_sf"/>
</dbReference>
<feature type="compositionally biased region" description="Low complexity" evidence="10">
    <location>
        <begin position="95"/>
        <end position="105"/>
    </location>
</feature>
<dbReference type="GO" id="GO:0000027">
    <property type="term" value="P:ribosomal large subunit assembly"/>
    <property type="evidence" value="ECO:0007669"/>
    <property type="project" value="TreeGrafter"/>
</dbReference>
<dbReference type="CDD" id="cd06144">
    <property type="entry name" value="REX4_like"/>
    <property type="match status" value="1"/>
</dbReference>
<evidence type="ECO:0000256" key="1">
    <source>
        <dbReference type="ARBA" id="ARBA00004123"/>
    </source>
</evidence>
<feature type="compositionally biased region" description="Acidic residues" evidence="10">
    <location>
        <begin position="335"/>
        <end position="358"/>
    </location>
</feature>
<feature type="region of interest" description="Disordered" evidence="10">
    <location>
        <begin position="324"/>
        <end position="389"/>
    </location>
</feature>
<comment type="subcellular location">
    <subcellularLocation>
        <location evidence="1">Nucleus</location>
    </subcellularLocation>
</comment>
<dbReference type="GO" id="GO:0006364">
    <property type="term" value="P:rRNA processing"/>
    <property type="evidence" value="ECO:0007669"/>
    <property type="project" value="UniProtKB-KW"/>
</dbReference>
<keyword evidence="7" id="KW-0269">Exonuclease</keyword>
<dbReference type="PANTHER" id="PTHR12801:SF45">
    <property type="entry name" value="RNA EXONUCLEASE 4"/>
    <property type="match status" value="1"/>
</dbReference>
<feature type="compositionally biased region" description="Basic and acidic residues" evidence="10">
    <location>
        <begin position="15"/>
        <end position="26"/>
    </location>
</feature>
<comment type="similarity">
    <text evidence="2">Belongs to the REXO4 family.</text>
</comment>
<keyword evidence="8" id="KW-0539">Nucleus</keyword>
<feature type="compositionally biased region" description="Basic residues" evidence="10">
    <location>
        <begin position="52"/>
        <end position="69"/>
    </location>
</feature>
<dbReference type="EMBL" id="MU003907">
    <property type="protein sequence ID" value="KAF2716001.1"/>
    <property type="molecule type" value="Genomic_DNA"/>
</dbReference>
<comment type="caution">
    <text evidence="12">The sequence shown here is derived from an EMBL/GenBank/DDBJ whole genome shotgun (WGS) entry which is preliminary data.</text>
</comment>
<dbReference type="PANTHER" id="PTHR12801">
    <property type="entry name" value="RNA EXONUCLEASE REXO1 / RECO3 FAMILY MEMBER-RELATED"/>
    <property type="match status" value="1"/>
</dbReference>
<dbReference type="Proteomes" id="UP000799441">
    <property type="component" value="Unassembled WGS sequence"/>
</dbReference>
<feature type="compositionally biased region" description="Polar residues" evidence="10">
    <location>
        <begin position="76"/>
        <end position="93"/>
    </location>
</feature>
<dbReference type="InterPro" id="IPR012337">
    <property type="entry name" value="RNaseH-like_sf"/>
</dbReference>
<protein>
    <recommendedName>
        <fullName evidence="3">RNA exonuclease 4</fullName>
    </recommendedName>
</protein>
<dbReference type="AlphaFoldDB" id="A0A9P4Q009"/>
<dbReference type="InterPro" id="IPR013520">
    <property type="entry name" value="Ribonucl_H"/>
</dbReference>
<keyword evidence="4" id="KW-0698">rRNA processing</keyword>
<evidence type="ECO:0000256" key="5">
    <source>
        <dbReference type="ARBA" id="ARBA00022722"/>
    </source>
</evidence>
<evidence type="ECO:0000256" key="8">
    <source>
        <dbReference type="ARBA" id="ARBA00023242"/>
    </source>
</evidence>
<dbReference type="FunFam" id="3.30.420.10:FF:000007">
    <property type="entry name" value="Interferon-stimulated exonuclease gene 20"/>
    <property type="match status" value="1"/>
</dbReference>
<dbReference type="Pfam" id="PF00929">
    <property type="entry name" value="RNase_T"/>
    <property type="match status" value="1"/>
</dbReference>
<evidence type="ECO:0000256" key="4">
    <source>
        <dbReference type="ARBA" id="ARBA00022552"/>
    </source>
</evidence>
<accession>A0A9P4Q009</accession>
<name>A0A9P4Q009_9PEZI</name>
<dbReference type="Gene3D" id="3.30.420.10">
    <property type="entry name" value="Ribonuclease H-like superfamily/Ribonuclease H"/>
    <property type="match status" value="1"/>
</dbReference>
<organism evidence="12 13">
    <name type="scientific">Polychaeton citri CBS 116435</name>
    <dbReference type="NCBI Taxonomy" id="1314669"/>
    <lineage>
        <taxon>Eukaryota</taxon>
        <taxon>Fungi</taxon>
        <taxon>Dikarya</taxon>
        <taxon>Ascomycota</taxon>
        <taxon>Pezizomycotina</taxon>
        <taxon>Dothideomycetes</taxon>
        <taxon>Dothideomycetidae</taxon>
        <taxon>Capnodiales</taxon>
        <taxon>Capnodiaceae</taxon>
        <taxon>Polychaeton</taxon>
    </lineage>
</organism>
<evidence type="ECO:0000313" key="13">
    <source>
        <dbReference type="Proteomes" id="UP000799441"/>
    </source>
</evidence>
<sequence length="389" mass="42996">MSRLDPAQLSSNWKKLQEKLGNERKSQPGTIAKRKRPAEQQDGRNVISTGGLKKRKTERPLHKPTRYKPGKMGGSISCQIGEQSTETNQNGQTIARPAPRASASSTTQTLQESAVDEHKDIPNSGLIPNRKAGKYVALDCEMVGTGPPPHLDHVLARASLVNFHGEQIYDSYVLPPPRIVIRDYRTHVSGITPDHVRPGYARTFQEVQAEVMALVEGRMLVGHALKNDLQVLLLNHPKRDLRDTSRHPKYRIRSRGKPPALRDLARDELGLSIHGGAHSSVEDARVTMALFKKEKAGFEEENRRYYGPSRSMISKEHGKVAGAAPGIAGAAVGNDSEEESDDEEDEDEAVLDSEDNEEQGTNLLKGAPSRSTGPKAKKKKKKKSRTRRK</sequence>
<keyword evidence="6" id="KW-0378">Hydrolase</keyword>
<keyword evidence="5" id="KW-0540">Nuclease</keyword>
<dbReference type="GO" id="GO:0005634">
    <property type="term" value="C:nucleus"/>
    <property type="evidence" value="ECO:0007669"/>
    <property type="project" value="UniProtKB-SubCell"/>
</dbReference>
<reference evidence="12" key="1">
    <citation type="journal article" date="2020" name="Stud. Mycol.">
        <title>101 Dothideomycetes genomes: a test case for predicting lifestyles and emergence of pathogens.</title>
        <authorList>
            <person name="Haridas S."/>
            <person name="Albert R."/>
            <person name="Binder M."/>
            <person name="Bloem J."/>
            <person name="Labutti K."/>
            <person name="Salamov A."/>
            <person name="Andreopoulos B."/>
            <person name="Baker S."/>
            <person name="Barry K."/>
            <person name="Bills G."/>
            <person name="Bluhm B."/>
            <person name="Cannon C."/>
            <person name="Castanera R."/>
            <person name="Culley D."/>
            <person name="Daum C."/>
            <person name="Ezra D."/>
            <person name="Gonzalez J."/>
            <person name="Henrissat B."/>
            <person name="Kuo A."/>
            <person name="Liang C."/>
            <person name="Lipzen A."/>
            <person name="Lutzoni F."/>
            <person name="Magnuson J."/>
            <person name="Mondo S."/>
            <person name="Nolan M."/>
            <person name="Ohm R."/>
            <person name="Pangilinan J."/>
            <person name="Park H.-J."/>
            <person name="Ramirez L."/>
            <person name="Alfaro M."/>
            <person name="Sun H."/>
            <person name="Tritt A."/>
            <person name="Yoshinaga Y."/>
            <person name="Zwiers L.-H."/>
            <person name="Turgeon B."/>
            <person name="Goodwin S."/>
            <person name="Spatafora J."/>
            <person name="Crous P."/>
            <person name="Grigoriev I."/>
        </authorList>
    </citation>
    <scope>NUCLEOTIDE SEQUENCE</scope>
    <source>
        <strain evidence="12">CBS 116435</strain>
    </source>
</reference>
<dbReference type="SUPFAM" id="SSF53098">
    <property type="entry name" value="Ribonuclease H-like"/>
    <property type="match status" value="1"/>
</dbReference>
<keyword evidence="13" id="KW-1185">Reference proteome</keyword>
<feature type="compositionally biased region" description="Low complexity" evidence="10">
    <location>
        <begin position="324"/>
        <end position="333"/>
    </location>
</feature>
<dbReference type="GO" id="GO:0008408">
    <property type="term" value="F:3'-5' exonuclease activity"/>
    <property type="evidence" value="ECO:0007669"/>
    <property type="project" value="InterPro"/>
</dbReference>
<feature type="compositionally biased region" description="Basic residues" evidence="10">
    <location>
        <begin position="375"/>
        <end position="389"/>
    </location>
</feature>
<dbReference type="OrthoDB" id="8191639at2759"/>
<evidence type="ECO:0000256" key="2">
    <source>
        <dbReference type="ARBA" id="ARBA00010489"/>
    </source>
</evidence>
<evidence type="ECO:0000259" key="11">
    <source>
        <dbReference type="SMART" id="SM00479"/>
    </source>
</evidence>
<comment type="function">
    <text evidence="9">Exoribonuclease involved in ribosome biosynthesis. Involved in the processing of ITS1, the internal transcribed spacer localized between the 18S and 5.8S rRNAs.</text>
</comment>
<evidence type="ECO:0000256" key="10">
    <source>
        <dbReference type="SAM" id="MobiDB-lite"/>
    </source>
</evidence>
<feature type="domain" description="Exonuclease" evidence="11">
    <location>
        <begin position="134"/>
        <end position="300"/>
    </location>
</feature>
<dbReference type="InterPro" id="IPR037431">
    <property type="entry name" value="REX4_DEDDh_dom"/>
</dbReference>
<feature type="region of interest" description="Disordered" evidence="10">
    <location>
        <begin position="1"/>
        <end position="127"/>
    </location>
</feature>
<evidence type="ECO:0000256" key="9">
    <source>
        <dbReference type="ARBA" id="ARBA00025599"/>
    </source>
</evidence>
<dbReference type="InterPro" id="IPR047021">
    <property type="entry name" value="REXO1/3/4-like"/>
</dbReference>
<evidence type="ECO:0000256" key="7">
    <source>
        <dbReference type="ARBA" id="ARBA00022839"/>
    </source>
</evidence>